<evidence type="ECO:0000256" key="5">
    <source>
        <dbReference type="ARBA" id="ARBA00043884"/>
    </source>
</evidence>
<dbReference type="Proteomes" id="UP000198853">
    <property type="component" value="Unassembled WGS sequence"/>
</dbReference>
<feature type="binding site" evidence="7">
    <location>
        <position position="251"/>
    </location>
    <ligand>
        <name>carbamoyl phosphate</name>
        <dbReference type="ChEBI" id="CHEBI:58228"/>
    </ligand>
</feature>
<accession>A0A1G8MGV4</accession>
<proteinExistence type="inferred from homology"/>
<protein>
    <recommendedName>
        <fullName evidence="7">Aspartate carbamoyltransferase</fullName>
        <ecNumber evidence="7">2.1.3.2</ecNumber>
    </recommendedName>
    <alternativeName>
        <fullName evidence="7">Aspartate transcarbamylase</fullName>
        <shortName evidence="7">ATCase</shortName>
    </alternativeName>
</protein>
<feature type="binding site" evidence="7">
    <location>
        <position position="252"/>
    </location>
    <ligand>
        <name>carbamoyl phosphate</name>
        <dbReference type="ChEBI" id="CHEBI:58228"/>
    </ligand>
</feature>
<evidence type="ECO:0000256" key="4">
    <source>
        <dbReference type="ARBA" id="ARBA00022975"/>
    </source>
</evidence>
<dbReference type="PRINTS" id="PR00101">
    <property type="entry name" value="ATCASE"/>
</dbReference>
<dbReference type="GO" id="GO:0005829">
    <property type="term" value="C:cytosol"/>
    <property type="evidence" value="ECO:0007669"/>
    <property type="project" value="TreeGrafter"/>
</dbReference>
<dbReference type="Pfam" id="PF02729">
    <property type="entry name" value="OTCace_N"/>
    <property type="match status" value="1"/>
</dbReference>
<gene>
    <name evidence="7" type="primary">pyrB</name>
    <name evidence="10" type="ORF">SAMN04488123_104153</name>
</gene>
<dbReference type="Pfam" id="PF00185">
    <property type="entry name" value="OTCace"/>
    <property type="match status" value="1"/>
</dbReference>
<dbReference type="PROSITE" id="PS00097">
    <property type="entry name" value="CARBAMOYLTRANSFERASE"/>
    <property type="match status" value="1"/>
</dbReference>
<evidence type="ECO:0000259" key="9">
    <source>
        <dbReference type="Pfam" id="PF02729"/>
    </source>
</evidence>
<dbReference type="NCBIfam" id="TIGR00670">
    <property type="entry name" value="asp_carb_tr"/>
    <property type="match status" value="1"/>
</dbReference>
<keyword evidence="11" id="KW-1185">Reference proteome</keyword>
<dbReference type="InterPro" id="IPR006130">
    <property type="entry name" value="Asp/Orn_carbamoylTrfase"/>
</dbReference>
<dbReference type="PANTHER" id="PTHR45753:SF6">
    <property type="entry name" value="ASPARTATE CARBAMOYLTRANSFERASE"/>
    <property type="match status" value="1"/>
</dbReference>
<dbReference type="EC" id="2.1.3.2" evidence="7"/>
<feature type="binding site" evidence="7">
    <location>
        <position position="159"/>
    </location>
    <ligand>
        <name>L-aspartate</name>
        <dbReference type="ChEBI" id="CHEBI:29991"/>
    </ligand>
</feature>
<dbReference type="NCBIfam" id="NF002032">
    <property type="entry name" value="PRK00856.1"/>
    <property type="match status" value="1"/>
</dbReference>
<dbReference type="InterPro" id="IPR006132">
    <property type="entry name" value="Asp/Orn_carbamoyltranf_P-bd"/>
</dbReference>
<feature type="binding site" evidence="7">
    <location>
        <position position="99"/>
    </location>
    <ligand>
        <name>carbamoyl phosphate</name>
        <dbReference type="ChEBI" id="CHEBI:58228"/>
    </ligand>
</feature>
<dbReference type="GO" id="GO:0016597">
    <property type="term" value="F:amino acid binding"/>
    <property type="evidence" value="ECO:0007669"/>
    <property type="project" value="InterPro"/>
</dbReference>
<evidence type="ECO:0000313" key="11">
    <source>
        <dbReference type="Proteomes" id="UP000198853"/>
    </source>
</evidence>
<evidence type="ECO:0000256" key="1">
    <source>
        <dbReference type="ARBA" id="ARBA00004852"/>
    </source>
</evidence>
<keyword evidence="4 7" id="KW-0665">Pyrimidine biosynthesis</keyword>
<evidence type="ECO:0000256" key="3">
    <source>
        <dbReference type="ARBA" id="ARBA00022679"/>
    </source>
</evidence>
<dbReference type="HAMAP" id="MF_00001">
    <property type="entry name" value="Asp_carb_tr"/>
    <property type="match status" value="1"/>
</dbReference>
<dbReference type="InterPro" id="IPR002082">
    <property type="entry name" value="Asp_carbamoyltransf"/>
</dbReference>
<dbReference type="Gene3D" id="3.40.50.1370">
    <property type="entry name" value="Aspartate/ornithine carbamoyltransferase"/>
    <property type="match status" value="2"/>
</dbReference>
<reference evidence="10 11" key="1">
    <citation type="submission" date="2016-10" db="EMBL/GenBank/DDBJ databases">
        <authorList>
            <person name="de Groot N.N."/>
        </authorList>
    </citation>
    <scope>NUCLEOTIDE SEQUENCE [LARGE SCALE GENOMIC DNA]</scope>
    <source>
        <strain evidence="10 11">DSM 21771</strain>
    </source>
</reference>
<feature type="binding site" evidence="7">
    <location>
        <position position="77"/>
    </location>
    <ligand>
        <name>L-aspartate</name>
        <dbReference type="ChEBI" id="CHEBI:29991"/>
    </ligand>
</feature>
<comment type="function">
    <text evidence="5 7">Catalyzes the condensation of carbamoyl phosphate and aspartate to form carbamoyl aspartate and inorganic phosphate, the committed step in the de novo pyrimidine nucleotide biosynthesis pathway.</text>
</comment>
<evidence type="ECO:0000256" key="7">
    <source>
        <dbReference type="HAMAP-Rule" id="MF_00001"/>
    </source>
</evidence>
<name>A0A1G8MGV4_9BACI</name>
<dbReference type="OrthoDB" id="9774690at2"/>
<feature type="domain" description="Aspartate/ornithine carbamoyltransferase carbamoyl-P binding" evidence="9">
    <location>
        <begin position="3"/>
        <end position="139"/>
    </location>
</feature>
<dbReference type="SUPFAM" id="SSF53671">
    <property type="entry name" value="Aspartate/ornithine carbamoyltransferase"/>
    <property type="match status" value="1"/>
</dbReference>
<evidence type="ECO:0000259" key="8">
    <source>
        <dbReference type="Pfam" id="PF00185"/>
    </source>
</evidence>
<comment type="pathway">
    <text evidence="1 7">Pyrimidine metabolism; UMP biosynthesis via de novo pathway; (S)-dihydroorotate from bicarbonate: step 2/3.</text>
</comment>
<dbReference type="InterPro" id="IPR006131">
    <property type="entry name" value="Asp_carbamoyltransf_Asp/Orn-bd"/>
</dbReference>
<comment type="subunit">
    <text evidence="7">Heterododecamer (2C3:3R2) of six catalytic PyrB chains organized as two trimers (C3), and six regulatory PyrI chains organized as three dimers (R2).</text>
</comment>
<dbReference type="GO" id="GO:0044205">
    <property type="term" value="P:'de novo' UMP biosynthetic process"/>
    <property type="evidence" value="ECO:0007669"/>
    <property type="project" value="UniProtKB-UniRule"/>
</dbReference>
<dbReference type="UniPathway" id="UPA00070">
    <property type="reaction ID" value="UER00116"/>
</dbReference>
<evidence type="ECO:0000256" key="2">
    <source>
        <dbReference type="ARBA" id="ARBA00008896"/>
    </source>
</evidence>
<feature type="binding site" evidence="7">
    <location>
        <position position="49"/>
    </location>
    <ligand>
        <name>carbamoyl phosphate</name>
        <dbReference type="ChEBI" id="CHEBI:58228"/>
    </ligand>
</feature>
<dbReference type="RefSeq" id="WP_090397338.1">
    <property type="nucleotide sequence ID" value="NZ_FNEN01000004.1"/>
</dbReference>
<organism evidence="10 11">
    <name type="scientific">Natribacillus halophilus</name>
    <dbReference type="NCBI Taxonomy" id="549003"/>
    <lineage>
        <taxon>Bacteria</taxon>
        <taxon>Bacillati</taxon>
        <taxon>Bacillota</taxon>
        <taxon>Bacilli</taxon>
        <taxon>Bacillales</taxon>
        <taxon>Bacillaceae</taxon>
        <taxon>Natribacillus</taxon>
    </lineage>
</organism>
<comment type="similarity">
    <text evidence="2 7">Belongs to the aspartate/ornithine carbamoyltransferase superfamily. ATCase family.</text>
</comment>
<dbReference type="AlphaFoldDB" id="A0A1G8MGV4"/>
<comment type="catalytic activity">
    <reaction evidence="6 7">
        <text>carbamoyl phosphate + L-aspartate = N-carbamoyl-L-aspartate + phosphate + H(+)</text>
        <dbReference type="Rhea" id="RHEA:20013"/>
        <dbReference type="ChEBI" id="CHEBI:15378"/>
        <dbReference type="ChEBI" id="CHEBI:29991"/>
        <dbReference type="ChEBI" id="CHEBI:32814"/>
        <dbReference type="ChEBI" id="CHEBI:43474"/>
        <dbReference type="ChEBI" id="CHEBI:58228"/>
        <dbReference type="EC" id="2.1.3.2"/>
    </reaction>
</comment>
<dbReference type="GO" id="GO:0006207">
    <property type="term" value="P:'de novo' pyrimidine nucleobase biosynthetic process"/>
    <property type="evidence" value="ECO:0007669"/>
    <property type="project" value="InterPro"/>
</dbReference>
<dbReference type="PRINTS" id="PR00100">
    <property type="entry name" value="AOTCASE"/>
</dbReference>
<feature type="binding site" evidence="7">
    <location>
        <position position="126"/>
    </location>
    <ligand>
        <name>carbamoyl phosphate</name>
        <dbReference type="ChEBI" id="CHEBI:58228"/>
    </ligand>
</feature>
<dbReference type="GO" id="GO:0004070">
    <property type="term" value="F:aspartate carbamoyltransferase activity"/>
    <property type="evidence" value="ECO:0007669"/>
    <property type="project" value="UniProtKB-UniRule"/>
</dbReference>
<dbReference type="PANTHER" id="PTHR45753">
    <property type="entry name" value="ORNITHINE CARBAMOYLTRANSFERASE, MITOCHONDRIAL"/>
    <property type="match status" value="1"/>
</dbReference>
<feature type="binding site" evidence="7">
    <location>
        <position position="210"/>
    </location>
    <ligand>
        <name>L-aspartate</name>
        <dbReference type="ChEBI" id="CHEBI:29991"/>
    </ligand>
</feature>
<sequence length="308" mass="34430">MNHFTTVEHLSASTIHALLQEATLFKEGKTWMSSGAPLIANLFYEPSTRTKLSFEVAQRRLGFQLLDVDAETSSIQKGESLYDTVRTLQALGASAVVVRHSDQRFYEQLKDISIPVINAGDGHGEHPSQCLLDVMTIKEEFKSLADVNVAVIGDVYHSRVARSNVQVLKRLGANVMLAGPDDWVNAPELGCERVSMERAVTTADVVMLLRVQHERHTKDGRKDAADYHEQYGLTLEREKRMKPGAIIMHPGPFNRGVEIASELVEAPRSRIFKQMENGVYARMAILKYVCAPAAEFMAHSREPIKEMI</sequence>
<dbReference type="GO" id="GO:0006520">
    <property type="term" value="P:amino acid metabolic process"/>
    <property type="evidence" value="ECO:0007669"/>
    <property type="project" value="InterPro"/>
</dbReference>
<feature type="binding site" evidence="7">
    <location>
        <position position="50"/>
    </location>
    <ligand>
        <name>carbamoyl phosphate</name>
        <dbReference type="ChEBI" id="CHEBI:58228"/>
    </ligand>
</feature>
<feature type="binding site" evidence="7">
    <location>
        <position position="129"/>
    </location>
    <ligand>
        <name>carbamoyl phosphate</name>
        <dbReference type="ChEBI" id="CHEBI:58228"/>
    </ligand>
</feature>
<feature type="domain" description="Aspartate/ornithine carbamoyltransferase Asp/Orn-binding" evidence="8">
    <location>
        <begin position="146"/>
        <end position="288"/>
    </location>
</feature>
<evidence type="ECO:0000256" key="6">
    <source>
        <dbReference type="ARBA" id="ARBA00048859"/>
    </source>
</evidence>
<keyword evidence="3 7" id="KW-0808">Transferase</keyword>
<dbReference type="EMBL" id="FNEN01000004">
    <property type="protein sequence ID" value="SDI67037.1"/>
    <property type="molecule type" value="Genomic_DNA"/>
</dbReference>
<dbReference type="InterPro" id="IPR036901">
    <property type="entry name" value="Asp/Orn_carbamoylTrfase_sf"/>
</dbReference>
<evidence type="ECO:0000313" key="10">
    <source>
        <dbReference type="EMBL" id="SDI67037.1"/>
    </source>
</evidence>